<dbReference type="CDD" id="cd00190">
    <property type="entry name" value="Tryp_SPc"/>
    <property type="match status" value="1"/>
</dbReference>
<dbReference type="AlphaFoldDB" id="A0AAN8WNU7"/>
<dbReference type="EMBL" id="JAXCGZ010020988">
    <property type="protein sequence ID" value="KAK7062986.1"/>
    <property type="molecule type" value="Genomic_DNA"/>
</dbReference>
<sequence>MNHHVGFTILLTLTAVLGGHLHESFDLLDEASSKKGHHELISSSSDETSSLIRKPAFIARETSSSYHNDEDEDSFTSQELELSRVHELDLSSSLDFDPSPTHESTETAVVRFKHSNFNVGFSSRENHGIIDVSGEQRDIVRRSSISTTEENFPFLPFKASPIDHYASSQSATFDHQINNDLPQSSLTLTPYLNSSVSGREISNTQIQNTATLSQEEFSSILTRFSLDALQATQIAERLGIAGSAMSEIEKEFVFKSDTIKGPNRHSDRPYALPLQRRNSRTKPHRRNADFSRATRRLIFGDPSLCYTGSCEFFLLCWLKGGLIDGGCGGFLFACCNTASQRGQRGHDTSYRDGADLIPIDYGPILNDDTCGLSASNRLSAQRRIVGGTEAGFGSFPWQAYIRIGTSRCGGSLINQYHVVTAGHCVARARAGQIRVTLGDYVLNSNQEPLSPKIYGASEIKVHPNFKFTPQADRFDVAVITLDSPVRYEPHIQPICLPEKGTDWLGSYAWAAGWGALQSGSRLRPKTLQVVDVPILDSRLCEDWHRQKGINVIIYEEMMCAGYGQGGKDSCQGDSGGPLMIQDGGRWYLAGIVSAGYSCAQAKQPGIYHKVSYTSDWISWAANS</sequence>
<feature type="domain" description="Peptidase S1" evidence="4">
    <location>
        <begin position="384"/>
        <end position="622"/>
    </location>
</feature>
<dbReference type="InterPro" id="IPR001254">
    <property type="entry name" value="Trypsin_dom"/>
</dbReference>
<evidence type="ECO:0000256" key="2">
    <source>
        <dbReference type="RuleBase" id="RU363034"/>
    </source>
</evidence>
<evidence type="ECO:0000256" key="1">
    <source>
        <dbReference type="ARBA" id="ARBA00023157"/>
    </source>
</evidence>
<dbReference type="PROSITE" id="PS00134">
    <property type="entry name" value="TRYPSIN_HIS"/>
    <property type="match status" value="1"/>
</dbReference>
<dbReference type="InterPro" id="IPR043504">
    <property type="entry name" value="Peptidase_S1_PA_chymotrypsin"/>
</dbReference>
<gene>
    <name evidence="5" type="ORF">SK128_026694</name>
</gene>
<dbReference type="GO" id="GO:0004252">
    <property type="term" value="F:serine-type endopeptidase activity"/>
    <property type="evidence" value="ECO:0007669"/>
    <property type="project" value="InterPro"/>
</dbReference>
<dbReference type="FunFam" id="2.40.10.10:FF:000072">
    <property type="entry name" value="CLIP-domain serine protease"/>
    <property type="match status" value="1"/>
</dbReference>
<dbReference type="Pfam" id="PF00089">
    <property type="entry name" value="Trypsin"/>
    <property type="match status" value="1"/>
</dbReference>
<reference evidence="5 6" key="1">
    <citation type="submission" date="2023-11" db="EMBL/GenBank/DDBJ databases">
        <title>Halocaridina rubra genome assembly.</title>
        <authorList>
            <person name="Smith C."/>
        </authorList>
    </citation>
    <scope>NUCLEOTIDE SEQUENCE [LARGE SCALE GENOMIC DNA]</scope>
    <source>
        <strain evidence="5">EP-1</strain>
        <tissue evidence="5">Whole</tissue>
    </source>
</reference>
<keyword evidence="2" id="KW-0378">Hydrolase</keyword>
<evidence type="ECO:0000313" key="5">
    <source>
        <dbReference type="EMBL" id="KAK7062986.1"/>
    </source>
</evidence>
<dbReference type="GO" id="GO:0006508">
    <property type="term" value="P:proteolysis"/>
    <property type="evidence" value="ECO:0007669"/>
    <property type="project" value="UniProtKB-KW"/>
</dbReference>
<organism evidence="5 6">
    <name type="scientific">Halocaridina rubra</name>
    <name type="common">Hawaiian red shrimp</name>
    <dbReference type="NCBI Taxonomy" id="373956"/>
    <lineage>
        <taxon>Eukaryota</taxon>
        <taxon>Metazoa</taxon>
        <taxon>Ecdysozoa</taxon>
        <taxon>Arthropoda</taxon>
        <taxon>Crustacea</taxon>
        <taxon>Multicrustacea</taxon>
        <taxon>Malacostraca</taxon>
        <taxon>Eumalacostraca</taxon>
        <taxon>Eucarida</taxon>
        <taxon>Decapoda</taxon>
        <taxon>Pleocyemata</taxon>
        <taxon>Caridea</taxon>
        <taxon>Atyoidea</taxon>
        <taxon>Atyidae</taxon>
        <taxon>Halocaridina</taxon>
    </lineage>
</organism>
<dbReference type="SUPFAM" id="SSF50494">
    <property type="entry name" value="Trypsin-like serine proteases"/>
    <property type="match status" value="1"/>
</dbReference>
<dbReference type="PROSITE" id="PS00135">
    <property type="entry name" value="TRYPSIN_SER"/>
    <property type="match status" value="1"/>
</dbReference>
<feature type="signal peptide" evidence="3">
    <location>
        <begin position="1"/>
        <end position="18"/>
    </location>
</feature>
<evidence type="ECO:0000313" key="6">
    <source>
        <dbReference type="Proteomes" id="UP001381693"/>
    </source>
</evidence>
<proteinExistence type="predicted"/>
<dbReference type="InterPro" id="IPR001314">
    <property type="entry name" value="Peptidase_S1A"/>
</dbReference>
<keyword evidence="2" id="KW-0720">Serine protease</keyword>
<accession>A0AAN8WNU7</accession>
<dbReference type="PANTHER" id="PTHR24252:SF7">
    <property type="entry name" value="HYALIN"/>
    <property type="match status" value="1"/>
</dbReference>
<feature type="chain" id="PRO_5043043310" description="Peptidase S1 domain-containing protein" evidence="3">
    <location>
        <begin position="19"/>
        <end position="623"/>
    </location>
</feature>
<protein>
    <recommendedName>
        <fullName evidence="4">Peptidase S1 domain-containing protein</fullName>
    </recommendedName>
</protein>
<keyword evidence="1" id="KW-1015">Disulfide bond</keyword>
<dbReference type="InterPro" id="IPR033116">
    <property type="entry name" value="TRYPSIN_SER"/>
</dbReference>
<evidence type="ECO:0000259" key="4">
    <source>
        <dbReference type="PROSITE" id="PS50240"/>
    </source>
</evidence>
<comment type="caution">
    <text evidence="5">The sequence shown here is derived from an EMBL/GenBank/DDBJ whole genome shotgun (WGS) entry which is preliminary data.</text>
</comment>
<dbReference type="InterPro" id="IPR018114">
    <property type="entry name" value="TRYPSIN_HIS"/>
</dbReference>
<dbReference type="PANTHER" id="PTHR24252">
    <property type="entry name" value="ACROSIN-RELATED"/>
    <property type="match status" value="1"/>
</dbReference>
<keyword evidence="6" id="KW-1185">Reference proteome</keyword>
<dbReference type="PROSITE" id="PS50240">
    <property type="entry name" value="TRYPSIN_DOM"/>
    <property type="match status" value="1"/>
</dbReference>
<dbReference type="Proteomes" id="UP001381693">
    <property type="component" value="Unassembled WGS sequence"/>
</dbReference>
<keyword evidence="2" id="KW-0645">Protease</keyword>
<name>A0AAN8WNU7_HALRR</name>
<evidence type="ECO:0000256" key="3">
    <source>
        <dbReference type="SAM" id="SignalP"/>
    </source>
</evidence>
<dbReference type="Gene3D" id="2.40.10.10">
    <property type="entry name" value="Trypsin-like serine proteases"/>
    <property type="match status" value="1"/>
</dbReference>
<keyword evidence="3" id="KW-0732">Signal</keyword>
<dbReference type="InterPro" id="IPR009003">
    <property type="entry name" value="Peptidase_S1_PA"/>
</dbReference>
<dbReference type="SMART" id="SM00020">
    <property type="entry name" value="Tryp_SPc"/>
    <property type="match status" value="1"/>
</dbReference>
<dbReference type="PRINTS" id="PR00722">
    <property type="entry name" value="CHYMOTRYPSIN"/>
</dbReference>